<dbReference type="Pfam" id="PF01676">
    <property type="entry name" value="Metalloenzyme"/>
    <property type="match status" value="1"/>
</dbReference>
<sequence length="356" mass="39990">MARPFQRIHIIVMDSVGIGEAPDAKDFNDEGSHTLKHTLEGFNQTLPALERLGLGNIDDLPVVKRVEDPQAYYTKLSEASVGKDTMTGHWEIMGLNIHKPFKVYPNGFPDELIEQIESVTGRKVVANRPASGTQIIDEWGEHQMKTGDLIVYTSADPVLQIAAHEDIIPLEELYDICEKVREMTKDPKYLIGRIIARPYVGEPGNFTRTSNRHDYALKPFGKTVMNTLKDEGYDVIAIGKINDIFDGEGVTQAVRTKNNMDGMDQLMKIVEQDFTGMSFLNLVDFDALYGHRRDKPGYAQAIKDFDERLPDLLEALHEDDLLIITADHGNDPTAEGTDHTREYIPVLMYSPKFNGG</sequence>
<evidence type="ECO:0000256" key="2">
    <source>
        <dbReference type="ARBA" id="ARBA00010373"/>
    </source>
</evidence>
<dbReference type="GO" id="GO:0008973">
    <property type="term" value="F:phosphopentomutase activity"/>
    <property type="evidence" value="ECO:0007669"/>
    <property type="project" value="UniProtKB-UniRule"/>
</dbReference>
<dbReference type="SUPFAM" id="SSF143856">
    <property type="entry name" value="DeoB insert domain-like"/>
    <property type="match status" value="1"/>
</dbReference>
<evidence type="ECO:0000256" key="4">
    <source>
        <dbReference type="ARBA" id="ARBA00022723"/>
    </source>
</evidence>
<dbReference type="NCBIfam" id="TIGR01696">
    <property type="entry name" value="deoB"/>
    <property type="match status" value="1"/>
</dbReference>
<keyword evidence="5" id="KW-0464">Manganese</keyword>
<dbReference type="RefSeq" id="WP_115856311.1">
    <property type="nucleotide sequence ID" value="NZ_CAJUZR010000086.1"/>
</dbReference>
<protein>
    <recommendedName>
        <fullName evidence="7">Phosphopentomutase</fullName>
        <ecNumber evidence="7">5.4.2.7</ecNumber>
    </recommendedName>
</protein>
<feature type="non-terminal residue" evidence="9">
    <location>
        <position position="356"/>
    </location>
</feature>
<dbReference type="GO" id="GO:0005829">
    <property type="term" value="C:cytosol"/>
    <property type="evidence" value="ECO:0007669"/>
    <property type="project" value="TreeGrafter"/>
</dbReference>
<accession>A0AAX1RZ67</accession>
<evidence type="ECO:0000313" key="9">
    <source>
        <dbReference type="EMBL" id="REI24745.1"/>
    </source>
</evidence>
<dbReference type="HAMAP" id="MF_00740">
    <property type="entry name" value="Phosphopentomut"/>
    <property type="match status" value="1"/>
</dbReference>
<dbReference type="EC" id="5.4.2.7" evidence="7"/>
<dbReference type="InterPro" id="IPR006124">
    <property type="entry name" value="Metalloenzyme"/>
</dbReference>
<dbReference type="PANTHER" id="PTHR21110">
    <property type="entry name" value="PHOSPHOPENTOMUTASE"/>
    <property type="match status" value="1"/>
</dbReference>
<dbReference type="Gene3D" id="3.30.70.1250">
    <property type="entry name" value="Phosphopentomutase"/>
    <property type="match status" value="1"/>
</dbReference>
<keyword evidence="3" id="KW-0963">Cytoplasm</keyword>
<dbReference type="FunFam" id="3.30.70.1250:FF:000001">
    <property type="entry name" value="Phosphopentomutase"/>
    <property type="match status" value="1"/>
</dbReference>
<keyword evidence="4" id="KW-0479">Metal-binding</keyword>
<dbReference type="GO" id="GO:0009117">
    <property type="term" value="P:nucleotide metabolic process"/>
    <property type="evidence" value="ECO:0007669"/>
    <property type="project" value="UniProtKB-UniRule"/>
</dbReference>
<gene>
    <name evidence="9" type="primary">deoB</name>
    <name evidence="9" type="ORF">DOS76_01545</name>
</gene>
<dbReference type="EMBL" id="QKYD01000029">
    <property type="protein sequence ID" value="REI24745.1"/>
    <property type="molecule type" value="Genomic_DNA"/>
</dbReference>
<dbReference type="PANTHER" id="PTHR21110:SF0">
    <property type="entry name" value="PHOSPHOPENTOMUTASE"/>
    <property type="match status" value="1"/>
</dbReference>
<dbReference type="InterPro" id="IPR017850">
    <property type="entry name" value="Alkaline_phosphatase_core_sf"/>
</dbReference>
<evidence type="ECO:0000256" key="6">
    <source>
        <dbReference type="ARBA" id="ARBA00023235"/>
    </source>
</evidence>
<keyword evidence="6 9" id="KW-0413">Isomerase</keyword>
<feature type="domain" description="Metalloenzyme" evidence="8">
    <location>
        <begin position="6"/>
        <end position="353"/>
    </location>
</feature>
<dbReference type="InterPro" id="IPR024052">
    <property type="entry name" value="Phosphopentomutase_DeoB_cap_sf"/>
</dbReference>
<dbReference type="Proteomes" id="UP000256337">
    <property type="component" value="Unassembled WGS sequence"/>
</dbReference>
<dbReference type="CDD" id="cd16009">
    <property type="entry name" value="PPM"/>
    <property type="match status" value="1"/>
</dbReference>
<evidence type="ECO:0000256" key="7">
    <source>
        <dbReference type="NCBIfam" id="TIGR01696"/>
    </source>
</evidence>
<evidence type="ECO:0000313" key="10">
    <source>
        <dbReference type="Proteomes" id="UP000256337"/>
    </source>
</evidence>
<dbReference type="AlphaFoldDB" id="A0AAX1RZ67"/>
<comment type="similarity">
    <text evidence="2">Belongs to the phosphopentomutase family.</text>
</comment>
<name>A0AAX1RZ67_9STAP</name>
<dbReference type="PIRSF" id="PIRSF001491">
    <property type="entry name" value="Ppentomutase"/>
    <property type="match status" value="1"/>
</dbReference>
<evidence type="ECO:0000259" key="8">
    <source>
        <dbReference type="Pfam" id="PF01676"/>
    </source>
</evidence>
<dbReference type="GO" id="GO:0000287">
    <property type="term" value="F:magnesium ion binding"/>
    <property type="evidence" value="ECO:0007669"/>
    <property type="project" value="UniProtKB-UniRule"/>
</dbReference>
<comment type="caution">
    <text evidence="9">The sequence shown here is derived from an EMBL/GenBank/DDBJ whole genome shotgun (WGS) entry which is preliminary data.</text>
</comment>
<comment type="cofactor">
    <cofactor evidence="1">
        <name>Mn(2+)</name>
        <dbReference type="ChEBI" id="CHEBI:29035"/>
    </cofactor>
</comment>
<organism evidence="9 10">
    <name type="scientific">Staphylococcus felis</name>
    <dbReference type="NCBI Taxonomy" id="46127"/>
    <lineage>
        <taxon>Bacteria</taxon>
        <taxon>Bacillati</taxon>
        <taxon>Bacillota</taxon>
        <taxon>Bacilli</taxon>
        <taxon>Bacillales</taxon>
        <taxon>Staphylococcaceae</taxon>
        <taxon>Staphylococcus</taxon>
    </lineage>
</organism>
<proteinExistence type="inferred from homology"/>
<reference evidence="9 10" key="1">
    <citation type="journal article" date="2018" name="Vet. Microbiol.">
        <title>Characterisation of Staphylococcus felis isolated from cats using whole genome sequencing.</title>
        <authorList>
            <person name="Worthing K."/>
            <person name="Pang S."/>
            <person name="Trott D.J."/>
            <person name="Abraham S."/>
            <person name="Coombs G.W."/>
            <person name="Jordan D."/>
            <person name="McIntyre L."/>
            <person name="Davies M.R."/>
            <person name="Norris J."/>
        </authorList>
    </citation>
    <scope>NUCLEOTIDE SEQUENCE [LARGE SCALE GENOMIC DNA]</scope>
    <source>
        <strain evidence="9 10">F25</strain>
    </source>
</reference>
<dbReference type="SUPFAM" id="SSF53649">
    <property type="entry name" value="Alkaline phosphatase-like"/>
    <property type="match status" value="1"/>
</dbReference>
<evidence type="ECO:0000256" key="3">
    <source>
        <dbReference type="ARBA" id="ARBA00022490"/>
    </source>
</evidence>
<dbReference type="InterPro" id="IPR010045">
    <property type="entry name" value="DeoB"/>
</dbReference>
<evidence type="ECO:0000256" key="5">
    <source>
        <dbReference type="ARBA" id="ARBA00023211"/>
    </source>
</evidence>
<dbReference type="Gene3D" id="3.40.720.10">
    <property type="entry name" value="Alkaline Phosphatase, subunit A"/>
    <property type="match status" value="1"/>
</dbReference>
<dbReference type="GO" id="GO:0043094">
    <property type="term" value="P:metabolic compound salvage"/>
    <property type="evidence" value="ECO:0007669"/>
    <property type="project" value="UniProtKB-UniRule"/>
</dbReference>
<evidence type="ECO:0000256" key="1">
    <source>
        <dbReference type="ARBA" id="ARBA00001936"/>
    </source>
</evidence>
<dbReference type="NCBIfam" id="NF003766">
    <property type="entry name" value="PRK05362.1"/>
    <property type="match status" value="1"/>
</dbReference>